<name>A0ABQ7FDH2_9ACTN</name>
<feature type="compositionally biased region" description="Low complexity" evidence="1">
    <location>
        <begin position="473"/>
        <end position="515"/>
    </location>
</feature>
<feature type="compositionally biased region" description="Low complexity" evidence="1">
    <location>
        <begin position="426"/>
        <end position="462"/>
    </location>
</feature>
<feature type="region of interest" description="Disordered" evidence="1">
    <location>
        <begin position="531"/>
        <end position="586"/>
    </location>
</feature>
<evidence type="ECO:0000256" key="1">
    <source>
        <dbReference type="SAM" id="MobiDB-lite"/>
    </source>
</evidence>
<dbReference type="EMBL" id="WHPN01000352">
    <property type="protein sequence ID" value="KAF4406705.1"/>
    <property type="molecule type" value="Genomic_DNA"/>
</dbReference>
<dbReference type="SUPFAM" id="SSF82171">
    <property type="entry name" value="DPP6 N-terminal domain-like"/>
    <property type="match status" value="1"/>
</dbReference>
<feature type="compositionally biased region" description="Low complexity" evidence="1">
    <location>
        <begin position="45"/>
        <end position="66"/>
    </location>
</feature>
<comment type="caution">
    <text evidence="2">The sequence shown here is derived from an EMBL/GenBank/DDBJ whole genome shotgun (WGS) entry which is preliminary data.</text>
</comment>
<organism evidence="2 3">
    <name type="scientific">Streptomyces lycii</name>
    <dbReference type="NCBI Taxonomy" id="2654337"/>
    <lineage>
        <taxon>Bacteria</taxon>
        <taxon>Bacillati</taxon>
        <taxon>Actinomycetota</taxon>
        <taxon>Actinomycetes</taxon>
        <taxon>Kitasatosporales</taxon>
        <taxon>Streptomycetaceae</taxon>
        <taxon>Streptomyces</taxon>
    </lineage>
</organism>
<evidence type="ECO:0000313" key="3">
    <source>
        <dbReference type="Proteomes" id="UP000621266"/>
    </source>
</evidence>
<gene>
    <name evidence="2" type="ORF">GCU69_23505</name>
</gene>
<evidence type="ECO:0000313" key="2">
    <source>
        <dbReference type="EMBL" id="KAF4406705.1"/>
    </source>
</evidence>
<keyword evidence="3" id="KW-1185">Reference proteome</keyword>
<feature type="compositionally biased region" description="Basic and acidic residues" evidence="1">
    <location>
        <begin position="411"/>
        <end position="425"/>
    </location>
</feature>
<feature type="region of interest" description="Disordered" evidence="1">
    <location>
        <begin position="381"/>
        <end position="515"/>
    </location>
</feature>
<dbReference type="Proteomes" id="UP000621266">
    <property type="component" value="Unassembled WGS sequence"/>
</dbReference>
<reference evidence="2 3" key="1">
    <citation type="submission" date="2019-10" db="EMBL/GenBank/DDBJ databases">
        <title>Streptomyces tenebrisbrunneis sp.nov., an endogenous actinomycete isolated from of Lycium ruthenicum.</title>
        <authorList>
            <person name="Ma L."/>
        </authorList>
    </citation>
    <scope>NUCLEOTIDE SEQUENCE [LARGE SCALE GENOMIC DNA]</scope>
    <source>
        <strain evidence="2 3">TRM 66187</strain>
    </source>
</reference>
<dbReference type="RefSeq" id="WP_156207079.1">
    <property type="nucleotide sequence ID" value="NZ_WHPN01000352.1"/>
</dbReference>
<feature type="region of interest" description="Disordered" evidence="1">
    <location>
        <begin position="1"/>
        <end position="66"/>
    </location>
</feature>
<proteinExistence type="predicted"/>
<accession>A0ABQ7FDH2</accession>
<sequence length="586" mass="58449">MTACAPETAACDSTATAGAPPPGSAGPGSADSPDGPDGPDELESPDGAGAAPPAGGAPGAGRVPGPALTIAADGSYAARLLPDPGGGLLTERWTLGGPEPYAVLLPGVRPEEPDSEVLPLADGRVLIHRRSGERHVFALLYPTGPATGELPVGGVECERLRLLPPSPDGSAVYALAPAGESTALWRVHGGSFGPERITDIPGPCSGGAWLDRAGRLLALDRTDSSGRTKTIAVDLGRAGETSPLLQLAEDSDDRLLLADPDSGLLLLRSDAPGRDRLGWGVLGSTRPVRFPDSLLDGPPGGVAYTPFAAQPGQTLLPESCGVALRTDGPDGTGVAVWRPSEGRLRQLAVPEGWLAGTGVWTAEGELRLPYATADERCGLARSVVPARPPERETARSGAPERQAAGQTWRGPARDPAPERAPHDGGTETAGDGTGTETLTGTAGPETVTETGAETGTGTAGPENGVEAADPGIGPVTGAETTGAGTGAVTGAYSTGAGTGAESTGAGAGAEAEGPRIGAEAEDLRFGAEAAGPWTGAETDPAGPGVVADTGSGPDGTGRGLLESERTLPLRPVPLQQKPLATTGRAG</sequence>
<protein>
    <submittedName>
        <fullName evidence="2">Uncharacterized protein</fullName>
    </submittedName>
</protein>